<proteinExistence type="predicted"/>
<accession>A0ACC1SYJ0</accession>
<dbReference type="EMBL" id="JANHOG010000947">
    <property type="protein sequence ID" value="KAJ3548912.1"/>
    <property type="molecule type" value="Genomic_DNA"/>
</dbReference>
<organism evidence="1 2">
    <name type="scientific">Phlebia brevispora</name>
    <dbReference type="NCBI Taxonomy" id="194682"/>
    <lineage>
        <taxon>Eukaryota</taxon>
        <taxon>Fungi</taxon>
        <taxon>Dikarya</taxon>
        <taxon>Basidiomycota</taxon>
        <taxon>Agaricomycotina</taxon>
        <taxon>Agaricomycetes</taxon>
        <taxon>Polyporales</taxon>
        <taxon>Meruliaceae</taxon>
        <taxon>Phlebia</taxon>
    </lineage>
</organism>
<protein>
    <submittedName>
        <fullName evidence="1">Uncharacterized protein</fullName>
    </submittedName>
</protein>
<evidence type="ECO:0000313" key="2">
    <source>
        <dbReference type="Proteomes" id="UP001148662"/>
    </source>
</evidence>
<gene>
    <name evidence="1" type="ORF">NM688_g5241</name>
</gene>
<sequence length="680" mass="74454">MLMTTYARRNSRNRQPNDVGQNGLPSSPLEDLSPGQEITLAEMSRRMKKRSRLVLSGSQLSLPIDAVEPSSKKQRSSGRRETWSVAKESVPSTPFTLDRPLLPLGTQQIYDSLFETPAASTTSIHGTQVTSADQLSPIPVARRMLSRSNSRNLKENKTRTVKPGLASPFSSRPGSRASSPFRAPKSTKRPALHNKSRTLSTNLPKVQKSRDSLDIQSTNKDVDSIMDSTCFTSAPTSVSHTGFHTRTGSIPALTSALFETMTSQDWLVPPKVLSRSPTASDDLQLDAFQAEHPSFYFDIPAKASTPPRKRSTTITQRSFDIRIDSQSDEQYTLHRSSIMDEDKLDEDAVMSDCSLPIRPARRRRRTVVHMSSDSIFSSALDFSAYTSDDSAIDAPTSVYGSENVQTLEKNTDNTISALDPAFSPALVYPTASQVASARQPAEIGRNNIQRPSSKARSHSGLVDSSQSHAFVVTPGSQSHSHNPETEADMLHEMFTTLELDGAYTGLCMPLEALIFLLEYLGPPDSPVPHCPGKASNQLAESETPSVGHAQEQTYKRRRGDTIRASDFPRPSVSFGSACAFGSKPPAAKSELPTTRRARSGTVTLTNVQSQPVEVLITDGIRTTYPRMRTRVRKQNFSRQPPGPATIIMKIDDEPLPPPGSDEEDDELLLTGQVWTDSPSG</sequence>
<keyword evidence="2" id="KW-1185">Reference proteome</keyword>
<comment type="caution">
    <text evidence="1">The sequence shown here is derived from an EMBL/GenBank/DDBJ whole genome shotgun (WGS) entry which is preliminary data.</text>
</comment>
<reference evidence="1" key="1">
    <citation type="submission" date="2022-07" db="EMBL/GenBank/DDBJ databases">
        <title>Genome Sequence of Phlebia brevispora.</title>
        <authorList>
            <person name="Buettner E."/>
        </authorList>
    </citation>
    <scope>NUCLEOTIDE SEQUENCE</scope>
    <source>
        <strain evidence="1">MPL23</strain>
    </source>
</reference>
<dbReference type="Proteomes" id="UP001148662">
    <property type="component" value="Unassembled WGS sequence"/>
</dbReference>
<evidence type="ECO:0000313" key="1">
    <source>
        <dbReference type="EMBL" id="KAJ3548912.1"/>
    </source>
</evidence>
<name>A0ACC1SYJ0_9APHY</name>